<feature type="transmembrane region" description="Helical" evidence="11">
    <location>
        <begin position="222"/>
        <end position="242"/>
    </location>
</feature>
<dbReference type="Proteomes" id="UP001632037">
    <property type="component" value="Unassembled WGS sequence"/>
</dbReference>
<comment type="function">
    <text evidence="11">Mannosyltransferase involved in glycosylphosphatidylinositol-anchor biosynthesis.</text>
</comment>
<evidence type="ECO:0000256" key="5">
    <source>
        <dbReference type="ARBA" id="ARBA00022676"/>
    </source>
</evidence>
<gene>
    <name evidence="12" type="ORF">V7S43_017057</name>
</gene>
<evidence type="ECO:0000256" key="2">
    <source>
        <dbReference type="ARBA" id="ARBA00004687"/>
    </source>
</evidence>
<evidence type="ECO:0000256" key="4">
    <source>
        <dbReference type="ARBA" id="ARBA00022502"/>
    </source>
</evidence>
<protein>
    <recommendedName>
        <fullName evidence="11">GPI mannosyltransferase 2</fullName>
        <ecNumber evidence="11">2.4.1.-</ecNumber>
    </recommendedName>
</protein>
<dbReference type="InterPro" id="IPR007315">
    <property type="entry name" value="PIG-V/Gpi18"/>
</dbReference>
<feature type="transmembrane region" description="Helical" evidence="11">
    <location>
        <begin position="140"/>
        <end position="163"/>
    </location>
</feature>
<comment type="pathway">
    <text evidence="2 11">Glycolipid biosynthesis; glycosylphosphatidylinositol-anchor biosynthesis.</text>
</comment>
<keyword evidence="4 11" id="KW-0337">GPI-anchor biosynthesis</keyword>
<keyword evidence="6 11" id="KW-0808">Transferase</keyword>
<accession>A0ABD3EY73</accession>
<sequence>MERRVSTFAVATRACVNLLALATSAIVTPYDTSSHLQAGGSPLAALSNWDGVYFSHIALHGYDFEHFHAFFPLYPLLARWLSRLLPLEASAAVLFSGWFISNASFVLAALFLYRLGCVVLRDEVVARRAAYLFCVAPSSIFMSAVYSESLMCLLSFSGMYLLAKHAQTPEPSRSFSSLVLCALLFGAASATRSNGILLSLFIAWHRVTVSPSPREVSQFLGFWIRTALLGVLAIGPQIVYFVTSMVPYCPSLVQRFGWGVRGADDMEDRSWCAKAVPNLSAMYTFIQSEYWNVGLFRYYEWKQVPNFLLATPILALSLHALQGYFRGNTIPRKASLPQGRGWRGTALTPYYVHWLVLVVNALLVVHIQVTTRLLCACPPLFWHPAALICGSTVNRKAPQVLTRYGRLVVGYFLLFTVLGSVLFPSFYPWT</sequence>
<evidence type="ECO:0000256" key="9">
    <source>
        <dbReference type="ARBA" id="ARBA00022989"/>
    </source>
</evidence>
<evidence type="ECO:0000313" key="12">
    <source>
        <dbReference type="EMBL" id="KAL3658015.1"/>
    </source>
</evidence>
<evidence type="ECO:0000256" key="10">
    <source>
        <dbReference type="ARBA" id="ARBA00023136"/>
    </source>
</evidence>
<evidence type="ECO:0000256" key="7">
    <source>
        <dbReference type="ARBA" id="ARBA00022692"/>
    </source>
</evidence>
<dbReference type="GO" id="GO:0006506">
    <property type="term" value="P:GPI anchor biosynthetic process"/>
    <property type="evidence" value="ECO:0007669"/>
    <property type="project" value="UniProtKB-KW"/>
</dbReference>
<feature type="transmembrane region" description="Helical" evidence="11">
    <location>
        <begin position="345"/>
        <end position="365"/>
    </location>
</feature>
<evidence type="ECO:0000256" key="11">
    <source>
        <dbReference type="RuleBase" id="RU363112"/>
    </source>
</evidence>
<evidence type="ECO:0000256" key="8">
    <source>
        <dbReference type="ARBA" id="ARBA00022824"/>
    </source>
</evidence>
<keyword evidence="7 11" id="KW-0812">Transmembrane</keyword>
<keyword evidence="8 11" id="KW-0256">Endoplasmic reticulum</keyword>
<dbReference type="Pfam" id="PF04188">
    <property type="entry name" value="Mannosyl_trans2"/>
    <property type="match status" value="1"/>
</dbReference>
<evidence type="ECO:0000256" key="6">
    <source>
        <dbReference type="ARBA" id="ARBA00022679"/>
    </source>
</evidence>
<organism evidence="12 13">
    <name type="scientific">Phytophthora oleae</name>
    <dbReference type="NCBI Taxonomy" id="2107226"/>
    <lineage>
        <taxon>Eukaryota</taxon>
        <taxon>Sar</taxon>
        <taxon>Stramenopiles</taxon>
        <taxon>Oomycota</taxon>
        <taxon>Peronosporomycetes</taxon>
        <taxon>Peronosporales</taxon>
        <taxon>Peronosporaceae</taxon>
        <taxon>Phytophthora</taxon>
    </lineage>
</organism>
<comment type="subcellular location">
    <subcellularLocation>
        <location evidence="1 11">Endoplasmic reticulum membrane</location>
        <topology evidence="1 11">Multi-pass membrane protein</topology>
    </subcellularLocation>
</comment>
<keyword evidence="9 11" id="KW-1133">Transmembrane helix</keyword>
<name>A0ABD3EY73_9STRA</name>
<dbReference type="EMBL" id="JBIMZQ010000058">
    <property type="protein sequence ID" value="KAL3658015.1"/>
    <property type="molecule type" value="Genomic_DNA"/>
</dbReference>
<proteinExistence type="inferred from homology"/>
<dbReference type="GO" id="GO:0005789">
    <property type="term" value="C:endoplasmic reticulum membrane"/>
    <property type="evidence" value="ECO:0007669"/>
    <property type="project" value="UniProtKB-SubCell"/>
</dbReference>
<feature type="transmembrane region" description="Helical" evidence="11">
    <location>
        <begin position="307"/>
        <end position="325"/>
    </location>
</feature>
<dbReference type="PANTHER" id="PTHR12468:SF2">
    <property type="entry name" value="GPI MANNOSYLTRANSFERASE 2"/>
    <property type="match status" value="1"/>
</dbReference>
<comment type="caution">
    <text evidence="11">Lacks conserved residue(s) required for the propagation of feature annotation.</text>
</comment>
<keyword evidence="10 11" id="KW-0472">Membrane</keyword>
<comment type="similarity">
    <text evidence="3 11">Belongs to the PIGV family.</text>
</comment>
<feature type="transmembrane region" description="Helical" evidence="11">
    <location>
        <begin position="89"/>
        <end position="113"/>
    </location>
</feature>
<evidence type="ECO:0000256" key="3">
    <source>
        <dbReference type="ARBA" id="ARBA00008698"/>
    </source>
</evidence>
<comment type="caution">
    <text evidence="12">The sequence shown here is derived from an EMBL/GenBank/DDBJ whole genome shotgun (WGS) entry which is preliminary data.</text>
</comment>
<evidence type="ECO:0000256" key="1">
    <source>
        <dbReference type="ARBA" id="ARBA00004477"/>
    </source>
</evidence>
<dbReference type="PANTHER" id="PTHR12468">
    <property type="entry name" value="GPI MANNOSYLTRANSFERASE 2"/>
    <property type="match status" value="1"/>
</dbReference>
<dbReference type="AlphaFoldDB" id="A0ABD3EY73"/>
<dbReference type="GO" id="GO:0016757">
    <property type="term" value="F:glycosyltransferase activity"/>
    <property type="evidence" value="ECO:0007669"/>
    <property type="project" value="UniProtKB-KW"/>
</dbReference>
<reference evidence="12 13" key="1">
    <citation type="submission" date="2024-09" db="EMBL/GenBank/DDBJ databases">
        <title>Genome sequencing and assembly of Phytophthora oleae, isolate VK10A, causative agent of rot of olive drupes.</title>
        <authorList>
            <person name="Conti Taguali S."/>
            <person name="Riolo M."/>
            <person name="La Spada F."/>
            <person name="Cacciola S.O."/>
            <person name="Dionisio G."/>
        </authorList>
    </citation>
    <scope>NUCLEOTIDE SEQUENCE [LARGE SCALE GENOMIC DNA]</scope>
    <source>
        <strain evidence="12 13">VK10A</strain>
    </source>
</reference>
<feature type="transmembrane region" description="Helical" evidence="11">
    <location>
        <begin position="404"/>
        <end position="427"/>
    </location>
</feature>
<evidence type="ECO:0000313" key="13">
    <source>
        <dbReference type="Proteomes" id="UP001632037"/>
    </source>
</evidence>
<keyword evidence="5 11" id="KW-0328">Glycosyltransferase</keyword>
<keyword evidence="13" id="KW-1185">Reference proteome</keyword>
<dbReference type="EC" id="2.4.1.-" evidence="11"/>